<reference evidence="4" key="1">
    <citation type="journal article" date="2020" name="mSystems">
        <title>Genome- and Community-Level Interaction Insights into Carbon Utilization and Element Cycling Functions of Hydrothermarchaeota in Hydrothermal Sediment.</title>
        <authorList>
            <person name="Zhou Z."/>
            <person name="Liu Y."/>
            <person name="Xu W."/>
            <person name="Pan J."/>
            <person name="Luo Z.H."/>
            <person name="Li M."/>
        </authorList>
    </citation>
    <scope>NUCLEOTIDE SEQUENCE [LARGE SCALE GENOMIC DNA]</scope>
    <source>
        <strain evidence="4">SpSt-1233</strain>
    </source>
</reference>
<dbReference type="Gene3D" id="1.25.40.10">
    <property type="entry name" value="Tetratricopeptide repeat domain"/>
    <property type="match status" value="1"/>
</dbReference>
<dbReference type="Pfam" id="PF07719">
    <property type="entry name" value="TPR_2"/>
    <property type="match status" value="1"/>
</dbReference>
<keyword evidence="2 3" id="KW-0802">TPR repeat</keyword>
<name>A0A7V2AUM7_UNCEI</name>
<evidence type="ECO:0000256" key="2">
    <source>
        <dbReference type="ARBA" id="ARBA00022803"/>
    </source>
</evidence>
<accession>A0A7V2AUM7</accession>
<evidence type="ECO:0000256" key="1">
    <source>
        <dbReference type="ARBA" id="ARBA00022737"/>
    </source>
</evidence>
<gene>
    <name evidence="4" type="ORF">ENO08_03545</name>
</gene>
<dbReference type="InterPro" id="IPR011990">
    <property type="entry name" value="TPR-like_helical_dom_sf"/>
</dbReference>
<dbReference type="Pfam" id="PF13432">
    <property type="entry name" value="TPR_16"/>
    <property type="match status" value="1"/>
</dbReference>
<dbReference type="InterPro" id="IPR019734">
    <property type="entry name" value="TPR_rpt"/>
</dbReference>
<protein>
    <submittedName>
        <fullName evidence="4">Tetratricopeptide repeat protein</fullName>
    </submittedName>
</protein>
<feature type="repeat" description="TPR" evidence="3">
    <location>
        <begin position="81"/>
        <end position="114"/>
    </location>
</feature>
<dbReference type="PANTHER" id="PTHR44809">
    <property type="match status" value="1"/>
</dbReference>
<dbReference type="SMART" id="SM00028">
    <property type="entry name" value="TPR"/>
    <property type="match status" value="3"/>
</dbReference>
<evidence type="ECO:0000256" key="3">
    <source>
        <dbReference type="PROSITE-ProRule" id="PRU00339"/>
    </source>
</evidence>
<keyword evidence="1" id="KW-0677">Repeat</keyword>
<organism evidence="4">
    <name type="scientific">Eiseniibacteriota bacterium</name>
    <dbReference type="NCBI Taxonomy" id="2212470"/>
    <lineage>
        <taxon>Bacteria</taxon>
        <taxon>Candidatus Eiseniibacteriota</taxon>
    </lineage>
</organism>
<dbReference type="InterPro" id="IPR052943">
    <property type="entry name" value="TMTC_O-mannosyl-trnsfr"/>
</dbReference>
<dbReference type="PROSITE" id="PS50293">
    <property type="entry name" value="TPR_REGION"/>
    <property type="match status" value="1"/>
</dbReference>
<comment type="caution">
    <text evidence="4">The sequence shown here is derived from an EMBL/GenBank/DDBJ whole genome shotgun (WGS) entry which is preliminary data.</text>
</comment>
<dbReference type="AlphaFoldDB" id="A0A7V2AUM7"/>
<dbReference type="InterPro" id="IPR013105">
    <property type="entry name" value="TPR_2"/>
</dbReference>
<dbReference type="Proteomes" id="UP000886069">
    <property type="component" value="Unassembled WGS sequence"/>
</dbReference>
<dbReference type="PROSITE" id="PS50005">
    <property type="entry name" value="TPR"/>
    <property type="match status" value="1"/>
</dbReference>
<evidence type="ECO:0000313" key="4">
    <source>
        <dbReference type="EMBL" id="HER43514.1"/>
    </source>
</evidence>
<dbReference type="EMBL" id="DSEC01000250">
    <property type="protein sequence ID" value="HER43514.1"/>
    <property type="molecule type" value="Genomic_DNA"/>
</dbReference>
<dbReference type="SUPFAM" id="SSF48452">
    <property type="entry name" value="TPR-like"/>
    <property type="match status" value="1"/>
</dbReference>
<dbReference type="PANTHER" id="PTHR44809:SF1">
    <property type="entry name" value="PROTEIN O-MANNOSYL-TRANSFERASE TMTC1"/>
    <property type="match status" value="1"/>
</dbReference>
<proteinExistence type="predicted"/>
<sequence length="137" mass="15310">MEPSEEDNILALVSALTNRGAELQREGDVEGARTHYELAISLYPIGWAAQNNLAALELDLGNVEKAYDILENALRRHPGSAKLNMNMGLALEKMGRYEEAYGYMRKSLELDPMSPGAEEHLNRMLQEAKEREAAPRP</sequence>